<proteinExistence type="predicted"/>
<sequence>MRHPWAPKNAYDILLPHDGADTSPNGSLASDANDGSSDAPIVASSLKEIPDEMTIPEFLVKQLGPLVAKMMKAAKSDGTANYVAKRLDYWVDTYFRHPEKLIKEPIASHESPHEYGWSGYTEFRNLLKDHLSDWVKHYKCSVNEHLVFQALDLFERIMKTP</sequence>
<dbReference type="EMBL" id="JASBWV010000014">
    <property type="protein sequence ID" value="KAJ9122659.1"/>
    <property type="molecule type" value="Genomic_DNA"/>
</dbReference>
<dbReference type="Proteomes" id="UP001234202">
    <property type="component" value="Unassembled WGS sequence"/>
</dbReference>
<organism evidence="1 2">
    <name type="scientific">Naganishia onofrii</name>
    <dbReference type="NCBI Taxonomy" id="1851511"/>
    <lineage>
        <taxon>Eukaryota</taxon>
        <taxon>Fungi</taxon>
        <taxon>Dikarya</taxon>
        <taxon>Basidiomycota</taxon>
        <taxon>Agaricomycotina</taxon>
        <taxon>Tremellomycetes</taxon>
        <taxon>Filobasidiales</taxon>
        <taxon>Filobasidiaceae</taxon>
        <taxon>Naganishia</taxon>
    </lineage>
</organism>
<evidence type="ECO:0000313" key="2">
    <source>
        <dbReference type="Proteomes" id="UP001234202"/>
    </source>
</evidence>
<reference evidence="1" key="1">
    <citation type="submission" date="2023-04" db="EMBL/GenBank/DDBJ databases">
        <title>Draft Genome sequencing of Naganishia species isolated from polar environments using Oxford Nanopore Technology.</title>
        <authorList>
            <person name="Leo P."/>
            <person name="Venkateswaran K."/>
        </authorList>
    </citation>
    <scope>NUCLEOTIDE SEQUENCE</scope>
    <source>
        <strain evidence="1">DBVPG 5303</strain>
    </source>
</reference>
<protein>
    <submittedName>
        <fullName evidence="1">Uncharacterized protein</fullName>
    </submittedName>
</protein>
<name>A0ACC2XGV0_9TREE</name>
<comment type="caution">
    <text evidence="1">The sequence shown here is derived from an EMBL/GenBank/DDBJ whole genome shotgun (WGS) entry which is preliminary data.</text>
</comment>
<keyword evidence="2" id="KW-1185">Reference proteome</keyword>
<evidence type="ECO:0000313" key="1">
    <source>
        <dbReference type="EMBL" id="KAJ9122659.1"/>
    </source>
</evidence>
<gene>
    <name evidence="1" type="ORF">QFC24_004087</name>
</gene>
<accession>A0ACC2XGV0</accession>